<reference evidence="2" key="1">
    <citation type="journal article" date="2019" name="Int. J. Syst. Evol. Microbiol.">
        <title>The Global Catalogue of Microorganisms (GCM) 10K type strain sequencing project: providing services to taxonomists for standard genome sequencing and annotation.</title>
        <authorList>
            <consortium name="The Broad Institute Genomics Platform"/>
            <consortium name="The Broad Institute Genome Sequencing Center for Infectious Disease"/>
            <person name="Wu L."/>
            <person name="Ma J."/>
        </authorList>
    </citation>
    <scope>NUCLEOTIDE SEQUENCE [LARGE SCALE GENOMIC DNA]</scope>
    <source>
        <strain evidence="2">CGMCC 1.15103</strain>
    </source>
</reference>
<name>A0ABQ1N2Y5_9BURK</name>
<sequence length="102" mass="11163">MTKLAGSARVTLQFGLDRDIDGAARDVQAAINAARADLQSSLKSNPTYHKVNPADAPILILILALTSHTLPRAKTLRSCLDHPLPDALAVARNRRDRRETRK</sequence>
<dbReference type="Pfam" id="PF00873">
    <property type="entry name" value="ACR_tran"/>
    <property type="match status" value="1"/>
</dbReference>
<dbReference type="Gene3D" id="3.30.70.1320">
    <property type="entry name" value="Multidrug efflux transporter AcrB pore domain like"/>
    <property type="match status" value="1"/>
</dbReference>
<protein>
    <submittedName>
        <fullName evidence="1">Uncharacterized protein</fullName>
    </submittedName>
</protein>
<organism evidence="1 2">
    <name type="scientific">Paraburkholderia caffeinilytica</name>
    <dbReference type="NCBI Taxonomy" id="1761016"/>
    <lineage>
        <taxon>Bacteria</taxon>
        <taxon>Pseudomonadati</taxon>
        <taxon>Pseudomonadota</taxon>
        <taxon>Betaproteobacteria</taxon>
        <taxon>Burkholderiales</taxon>
        <taxon>Burkholderiaceae</taxon>
        <taxon>Paraburkholderia</taxon>
    </lineage>
</organism>
<comment type="caution">
    <text evidence="1">The sequence shown here is derived from an EMBL/GenBank/DDBJ whole genome shotgun (WGS) entry which is preliminary data.</text>
</comment>
<accession>A0ABQ1N2Y5</accession>
<evidence type="ECO:0000313" key="1">
    <source>
        <dbReference type="EMBL" id="GGC52085.1"/>
    </source>
</evidence>
<dbReference type="EMBL" id="BMHL01000008">
    <property type="protein sequence ID" value="GGC52085.1"/>
    <property type="molecule type" value="Genomic_DNA"/>
</dbReference>
<dbReference type="InterPro" id="IPR001036">
    <property type="entry name" value="Acrflvin-R"/>
</dbReference>
<gene>
    <name evidence="1" type="ORF">GCM10011400_44510</name>
</gene>
<evidence type="ECO:0000313" key="2">
    <source>
        <dbReference type="Proteomes" id="UP000602004"/>
    </source>
</evidence>
<dbReference type="Gene3D" id="3.30.70.1430">
    <property type="entry name" value="Multidrug efflux transporter AcrB pore domain"/>
    <property type="match status" value="1"/>
</dbReference>
<keyword evidence="2" id="KW-1185">Reference proteome</keyword>
<dbReference type="SUPFAM" id="SSF82693">
    <property type="entry name" value="Multidrug efflux transporter AcrB pore domain, PN1, PN2, PC1 and PC2 subdomains"/>
    <property type="match status" value="1"/>
</dbReference>
<proteinExistence type="predicted"/>
<dbReference type="Proteomes" id="UP000602004">
    <property type="component" value="Unassembled WGS sequence"/>
</dbReference>